<dbReference type="PIRSF" id="PIRSF016184">
    <property type="entry name" value="PhzC_PhzF"/>
    <property type="match status" value="1"/>
</dbReference>
<comment type="caution">
    <text evidence="2">The sequence shown here is derived from an EMBL/GenBank/DDBJ whole genome shotgun (WGS) entry which is preliminary data.</text>
</comment>
<dbReference type="PANTHER" id="PTHR13774:SF32">
    <property type="entry name" value="ANTISENSE-ENHANCING SEQUENCE 1"/>
    <property type="match status" value="1"/>
</dbReference>
<name>A0A7V0T6R3_UNCW3</name>
<dbReference type="AlphaFoldDB" id="A0A7V0T6R3"/>
<feature type="active site" evidence="1">
    <location>
        <position position="57"/>
    </location>
</feature>
<dbReference type="Pfam" id="PF02567">
    <property type="entry name" value="PhzC-PhzF"/>
    <property type="match status" value="1"/>
</dbReference>
<proteinExistence type="predicted"/>
<dbReference type="InterPro" id="IPR003719">
    <property type="entry name" value="Phenazine_PhzF-like"/>
</dbReference>
<dbReference type="GO" id="GO:0005737">
    <property type="term" value="C:cytoplasm"/>
    <property type="evidence" value="ECO:0007669"/>
    <property type="project" value="TreeGrafter"/>
</dbReference>
<dbReference type="EMBL" id="DSBX01000309">
    <property type="protein sequence ID" value="HDR00216.1"/>
    <property type="molecule type" value="Genomic_DNA"/>
</dbReference>
<dbReference type="NCBIfam" id="TIGR00654">
    <property type="entry name" value="PhzF_family"/>
    <property type="match status" value="1"/>
</dbReference>
<dbReference type="GO" id="GO:0016853">
    <property type="term" value="F:isomerase activity"/>
    <property type="evidence" value="ECO:0007669"/>
    <property type="project" value="TreeGrafter"/>
</dbReference>
<sequence length="310" mass="34316">MNGPQACLPHADAGEFLILDVFARRPFEGNQLAVFPSAAGLSTGQMQVIAREMHFSETTFILDAEPDAREFPVRIFTPAVEVPFAGHPTLGTAWVIWDRILKRGADRVVLDLAVGTVPVEVHDAGDRLVMRQVPPEFGDACPAEQVATVLGLTRDDIDERFPCQEVSTGIWFLIAPVRTLDAVRRIKVNRAEYDRLVDRMRAKAVLVFCPETVSADCHLHVRVFCDWYDVPEDPATGSANGCLAAWLVRHRYLGTPDVELFTEQGVELGRSSRLWLSARPEGERVSVRVGGRVVPVAEGRLLLRPDDDGI</sequence>
<evidence type="ECO:0000256" key="1">
    <source>
        <dbReference type="PIRSR" id="PIRSR016184-1"/>
    </source>
</evidence>
<protein>
    <submittedName>
        <fullName evidence="2">PhzF family phenazine biosynthesis protein</fullName>
    </submittedName>
</protein>
<accession>A0A7V0T6R3</accession>
<dbReference type="Gene3D" id="3.10.310.10">
    <property type="entry name" value="Diaminopimelate Epimerase, Chain A, domain 1"/>
    <property type="match status" value="2"/>
</dbReference>
<dbReference type="SUPFAM" id="SSF54506">
    <property type="entry name" value="Diaminopimelate epimerase-like"/>
    <property type="match status" value="1"/>
</dbReference>
<reference evidence="2" key="1">
    <citation type="journal article" date="2020" name="mSystems">
        <title>Genome- and Community-Level Interaction Insights into Carbon Utilization and Element Cycling Functions of Hydrothermarchaeota in Hydrothermal Sediment.</title>
        <authorList>
            <person name="Zhou Z."/>
            <person name="Liu Y."/>
            <person name="Xu W."/>
            <person name="Pan J."/>
            <person name="Luo Z.H."/>
            <person name="Li M."/>
        </authorList>
    </citation>
    <scope>NUCLEOTIDE SEQUENCE [LARGE SCALE GENOMIC DNA]</scope>
    <source>
        <strain evidence="2">SpSt-1182</strain>
    </source>
</reference>
<dbReference type="Proteomes" id="UP000885672">
    <property type="component" value="Unassembled WGS sequence"/>
</dbReference>
<organism evidence="2">
    <name type="scientific">candidate division WOR-3 bacterium</name>
    <dbReference type="NCBI Taxonomy" id="2052148"/>
    <lineage>
        <taxon>Bacteria</taxon>
        <taxon>Bacteria division WOR-3</taxon>
    </lineage>
</organism>
<gene>
    <name evidence="2" type="ORF">ENN51_08050</name>
</gene>
<evidence type="ECO:0000313" key="2">
    <source>
        <dbReference type="EMBL" id="HDR00216.1"/>
    </source>
</evidence>
<dbReference type="PANTHER" id="PTHR13774">
    <property type="entry name" value="PHENAZINE BIOSYNTHESIS PROTEIN"/>
    <property type="match status" value="1"/>
</dbReference>